<reference evidence="1" key="1">
    <citation type="submission" date="2023-11" db="EMBL/GenBank/DDBJ databases">
        <title>Genome assemblies of two species of porcelain crab, Petrolisthes cinctipes and Petrolisthes manimaculis (Anomura: Porcellanidae).</title>
        <authorList>
            <person name="Angst P."/>
        </authorList>
    </citation>
    <scope>NUCLEOTIDE SEQUENCE</scope>
    <source>
        <strain evidence="1">PB745_02</strain>
        <tissue evidence="1">Gill</tissue>
    </source>
</reference>
<protein>
    <submittedName>
        <fullName evidence="1">Uncharacterized protein</fullName>
    </submittedName>
</protein>
<dbReference type="EMBL" id="JAWZYT010000953">
    <property type="protein sequence ID" value="KAK4317089.1"/>
    <property type="molecule type" value="Genomic_DNA"/>
</dbReference>
<dbReference type="Proteomes" id="UP001292094">
    <property type="component" value="Unassembled WGS sequence"/>
</dbReference>
<comment type="caution">
    <text evidence="1">The sequence shown here is derived from an EMBL/GenBank/DDBJ whole genome shotgun (WGS) entry which is preliminary data.</text>
</comment>
<evidence type="ECO:0000313" key="1">
    <source>
        <dbReference type="EMBL" id="KAK4317089.1"/>
    </source>
</evidence>
<proteinExistence type="predicted"/>
<name>A0AAE1UFS4_9EUCA</name>
<gene>
    <name evidence="1" type="ORF">Pmani_011797</name>
</gene>
<dbReference type="AlphaFoldDB" id="A0AAE1UFS4"/>
<keyword evidence="2" id="KW-1185">Reference proteome</keyword>
<accession>A0AAE1UFS4</accession>
<organism evidence="1 2">
    <name type="scientific">Petrolisthes manimaculis</name>
    <dbReference type="NCBI Taxonomy" id="1843537"/>
    <lineage>
        <taxon>Eukaryota</taxon>
        <taxon>Metazoa</taxon>
        <taxon>Ecdysozoa</taxon>
        <taxon>Arthropoda</taxon>
        <taxon>Crustacea</taxon>
        <taxon>Multicrustacea</taxon>
        <taxon>Malacostraca</taxon>
        <taxon>Eumalacostraca</taxon>
        <taxon>Eucarida</taxon>
        <taxon>Decapoda</taxon>
        <taxon>Pleocyemata</taxon>
        <taxon>Anomura</taxon>
        <taxon>Galatheoidea</taxon>
        <taxon>Porcellanidae</taxon>
        <taxon>Petrolisthes</taxon>
    </lineage>
</organism>
<sequence>MALTQRKKNWTKKSVAQAGELDLVEFDGSEWRRGWGIIMWMGWQEWWRDLINEGKTNLLQLPPSPPALGNSSQTP</sequence>
<evidence type="ECO:0000313" key="2">
    <source>
        <dbReference type="Proteomes" id="UP001292094"/>
    </source>
</evidence>